<protein>
    <recommendedName>
        <fullName evidence="6">ER membrane protein complex subunit 7 beta-sandwich domain-containing protein</fullName>
    </recommendedName>
</protein>
<evidence type="ECO:0000313" key="4">
    <source>
        <dbReference type="EMBL" id="KCV70399.1"/>
    </source>
</evidence>
<gene>
    <name evidence="4" type="ORF">H696_02735</name>
</gene>
<dbReference type="RefSeq" id="XP_009494915.1">
    <property type="nucleotide sequence ID" value="XM_009496640.1"/>
</dbReference>
<feature type="chain" id="PRO_5001566189" description="ER membrane protein complex subunit 7 beta-sandwich domain-containing protein" evidence="3">
    <location>
        <begin position="31"/>
        <end position="264"/>
    </location>
</feature>
<evidence type="ECO:0008006" key="6">
    <source>
        <dbReference type="Google" id="ProtNLM"/>
    </source>
</evidence>
<dbReference type="GO" id="GO:0072546">
    <property type="term" value="C:EMC complex"/>
    <property type="evidence" value="ECO:0007669"/>
    <property type="project" value="TreeGrafter"/>
</dbReference>
<proteinExistence type="predicted"/>
<feature type="transmembrane region" description="Helical" evidence="2">
    <location>
        <begin position="170"/>
        <end position="198"/>
    </location>
</feature>
<dbReference type="InterPro" id="IPR039163">
    <property type="entry name" value="EMC7"/>
</dbReference>
<dbReference type="Proteomes" id="UP000030693">
    <property type="component" value="Unassembled WGS sequence"/>
</dbReference>
<keyword evidence="2" id="KW-1133">Transmembrane helix</keyword>
<evidence type="ECO:0000256" key="3">
    <source>
        <dbReference type="SAM" id="SignalP"/>
    </source>
</evidence>
<organism evidence="4">
    <name type="scientific">Fonticula alba</name>
    <name type="common">Slime mold</name>
    <dbReference type="NCBI Taxonomy" id="691883"/>
    <lineage>
        <taxon>Eukaryota</taxon>
        <taxon>Rotosphaerida</taxon>
        <taxon>Fonticulaceae</taxon>
        <taxon>Fonticula</taxon>
    </lineage>
</organism>
<keyword evidence="3" id="KW-0732">Signal</keyword>
<evidence type="ECO:0000256" key="1">
    <source>
        <dbReference type="SAM" id="MobiDB-lite"/>
    </source>
</evidence>
<dbReference type="GeneID" id="20527460"/>
<name>A0A058Z7Y0_FONAL</name>
<dbReference type="PANTHER" id="PTHR13605:SF4">
    <property type="entry name" value="ER MEMBRANE PROTEIN COMPLEX SUBUNIT 7"/>
    <property type="match status" value="1"/>
</dbReference>
<keyword evidence="5" id="KW-1185">Reference proteome</keyword>
<dbReference type="AlphaFoldDB" id="A0A058Z7Y0"/>
<evidence type="ECO:0000313" key="5">
    <source>
        <dbReference type="Proteomes" id="UP000030693"/>
    </source>
</evidence>
<accession>A0A058Z7Y0</accession>
<keyword evidence="2" id="KW-0812">Transmembrane</keyword>
<reference evidence="4" key="1">
    <citation type="submission" date="2013-04" db="EMBL/GenBank/DDBJ databases">
        <title>The Genome Sequence of Fonticula alba ATCC 38817.</title>
        <authorList>
            <consortium name="The Broad Institute Genomics Platform"/>
            <person name="Russ C."/>
            <person name="Cuomo C."/>
            <person name="Burger G."/>
            <person name="Gray M.W."/>
            <person name="Holland P.W.H."/>
            <person name="King N."/>
            <person name="Lang F.B.F."/>
            <person name="Roger A.J."/>
            <person name="Ruiz-Trillo I."/>
            <person name="Brown M."/>
            <person name="Walker B."/>
            <person name="Young S."/>
            <person name="Zeng Q."/>
            <person name="Gargeya S."/>
            <person name="Fitzgerald M."/>
            <person name="Haas B."/>
            <person name="Abouelleil A."/>
            <person name="Allen A.W."/>
            <person name="Alvarado L."/>
            <person name="Arachchi H.M."/>
            <person name="Berlin A.M."/>
            <person name="Chapman S.B."/>
            <person name="Gainer-Dewar J."/>
            <person name="Goldberg J."/>
            <person name="Griggs A."/>
            <person name="Gujja S."/>
            <person name="Hansen M."/>
            <person name="Howarth C."/>
            <person name="Imamovic A."/>
            <person name="Ireland A."/>
            <person name="Larimer J."/>
            <person name="McCowan C."/>
            <person name="Murphy C."/>
            <person name="Pearson M."/>
            <person name="Poon T.W."/>
            <person name="Priest M."/>
            <person name="Roberts A."/>
            <person name="Saif S."/>
            <person name="Shea T."/>
            <person name="Sisk P."/>
            <person name="Sykes S."/>
            <person name="Wortman J."/>
            <person name="Nusbaum C."/>
            <person name="Birren B."/>
        </authorList>
    </citation>
    <scope>NUCLEOTIDE SEQUENCE [LARGE SCALE GENOMIC DNA]</scope>
    <source>
        <strain evidence="4">ATCC 38817</strain>
    </source>
</reference>
<dbReference type="PANTHER" id="PTHR13605">
    <property type="entry name" value="ER MEMBRANE PROTEIN COMPLEX SUBUNIT 7"/>
    <property type="match status" value="1"/>
</dbReference>
<keyword evidence="2" id="KW-0472">Membrane</keyword>
<feature type="region of interest" description="Disordered" evidence="1">
    <location>
        <begin position="218"/>
        <end position="264"/>
    </location>
</feature>
<evidence type="ECO:0000256" key="2">
    <source>
        <dbReference type="SAM" id="Phobius"/>
    </source>
</evidence>
<feature type="signal peptide" evidence="3">
    <location>
        <begin position="1"/>
        <end position="30"/>
    </location>
</feature>
<dbReference type="EMBL" id="KB932204">
    <property type="protein sequence ID" value="KCV70399.1"/>
    <property type="molecule type" value="Genomic_DNA"/>
</dbReference>
<sequence length="264" mass="27678">MTYTRLPGQRAQRPACLLVLALLLALLSLAHLPGPAAAGAATETTEVVFLRPNTDPASRRAFSGKLLREDMCGPITAAAHVRATPVPGPAGPTAAPARPAIVTPVRRDGSFVFDSLDRQAAYILEVQGAGCLYPPWRVFPDAQALDAAPMVVQLRPTGLFRPFRARTSSWTLYGIATHPLMLSLGLPLGMMWLSSLIFNSMDVEEMRQAQAEMASLVRGSLGGGGTGTPPTPAIGPADAGPRPPAVLSQGPAVGLSAPRRRAGH</sequence>